<protein>
    <recommendedName>
        <fullName evidence="2">Thioredoxin-like fold domain-containing protein</fullName>
    </recommendedName>
</protein>
<reference evidence="4" key="1">
    <citation type="submission" date="2011-01" db="EMBL/GenBank/DDBJ databases">
        <title>Complete sequence of chromosome of Acidobacterium sp. MP5ACTX9.</title>
        <authorList>
            <consortium name="US DOE Joint Genome Institute"/>
            <person name="Lucas S."/>
            <person name="Copeland A."/>
            <person name="Lapidus A."/>
            <person name="Cheng J.-F."/>
            <person name="Goodwin L."/>
            <person name="Pitluck S."/>
            <person name="Teshima H."/>
            <person name="Detter J.C."/>
            <person name="Han C."/>
            <person name="Tapia R."/>
            <person name="Land M."/>
            <person name="Hauser L."/>
            <person name="Kyrpides N."/>
            <person name="Ivanova N."/>
            <person name="Ovchinnikova G."/>
            <person name="Pagani I."/>
            <person name="Rawat S.R."/>
            <person name="Mannisto M."/>
            <person name="Haggblom M.M."/>
            <person name="Woyke T."/>
        </authorList>
    </citation>
    <scope>NUCLEOTIDE SEQUENCE [LARGE SCALE GENOMIC DNA]</scope>
    <source>
        <strain evidence="4">MP5ACTX9</strain>
    </source>
</reference>
<dbReference type="KEGG" id="acm:AciX9_0255"/>
<dbReference type="CDD" id="cd02972">
    <property type="entry name" value="DsbA_family"/>
    <property type="match status" value="1"/>
</dbReference>
<dbReference type="PaxDb" id="1198114-AciX9_0255"/>
<evidence type="ECO:0000256" key="1">
    <source>
        <dbReference type="SAM" id="SignalP"/>
    </source>
</evidence>
<feature type="signal peptide" evidence="1">
    <location>
        <begin position="1"/>
        <end position="23"/>
    </location>
</feature>
<dbReference type="eggNOG" id="COG1651">
    <property type="taxonomic scope" value="Bacteria"/>
</dbReference>
<feature type="chain" id="PRO_5003233421" description="Thioredoxin-like fold domain-containing protein" evidence="1">
    <location>
        <begin position="24"/>
        <end position="229"/>
    </location>
</feature>
<dbReference type="STRING" id="1198114.AciX9_0255"/>
<gene>
    <name evidence="3" type="ordered locus">AciX9_0255</name>
</gene>
<dbReference type="Gene3D" id="3.40.30.10">
    <property type="entry name" value="Glutaredoxin"/>
    <property type="match status" value="1"/>
</dbReference>
<organism evidence="4">
    <name type="scientific">Granulicella tundricola (strain ATCC BAA-1859 / DSM 23138 / MP5ACTX9)</name>
    <dbReference type="NCBI Taxonomy" id="1198114"/>
    <lineage>
        <taxon>Bacteria</taxon>
        <taxon>Pseudomonadati</taxon>
        <taxon>Acidobacteriota</taxon>
        <taxon>Terriglobia</taxon>
        <taxon>Terriglobales</taxon>
        <taxon>Acidobacteriaceae</taxon>
        <taxon>Granulicella</taxon>
    </lineage>
</organism>
<evidence type="ECO:0000259" key="2">
    <source>
        <dbReference type="Pfam" id="PF13462"/>
    </source>
</evidence>
<keyword evidence="1" id="KW-0732">Signal</keyword>
<keyword evidence="4" id="KW-1185">Reference proteome</keyword>
<dbReference type="OrthoDB" id="119649at2"/>
<dbReference type="InterPro" id="IPR012336">
    <property type="entry name" value="Thioredoxin-like_fold"/>
</dbReference>
<dbReference type="InterPro" id="IPR036249">
    <property type="entry name" value="Thioredoxin-like_sf"/>
</dbReference>
<evidence type="ECO:0000313" key="4">
    <source>
        <dbReference type="Proteomes" id="UP000000343"/>
    </source>
</evidence>
<dbReference type="HOGENOM" id="CLU_106747_0_0_0"/>
<proteinExistence type="predicted"/>
<dbReference type="AlphaFoldDB" id="E8WW23"/>
<dbReference type="Pfam" id="PF13462">
    <property type="entry name" value="Thioredoxin_4"/>
    <property type="match status" value="1"/>
</dbReference>
<sequence>MLLRKRVVAGLFALALSTPLMHAQFSGQSPRDNFRDTSILRPPAGSKVAIIVFEDLGCPACAKAHPYEQEVQKSTGATLVRYDFPLEGHIWTFDGAVAARYIQDKINPKLADQFRSDVFASQMQISNREDLHAYTDKWLKAHGQNPPFVMDPGGKLAAEVKADYDLGRRLNVEYTPTIVVVTKDHYQVISGTASLNFDPGNLQRATEAAVAQTKSAPAHAAAAKKTSAH</sequence>
<dbReference type="Proteomes" id="UP000000343">
    <property type="component" value="Chromosome"/>
</dbReference>
<dbReference type="EMBL" id="CP002480">
    <property type="protein sequence ID" value="ADW67329.1"/>
    <property type="molecule type" value="Genomic_DNA"/>
</dbReference>
<feature type="domain" description="Thioredoxin-like fold" evidence="2">
    <location>
        <begin position="46"/>
        <end position="180"/>
    </location>
</feature>
<accession>E8WW23</accession>
<name>E8WW23_GRATM</name>
<dbReference type="SUPFAM" id="SSF52833">
    <property type="entry name" value="Thioredoxin-like"/>
    <property type="match status" value="1"/>
</dbReference>
<evidence type="ECO:0000313" key="3">
    <source>
        <dbReference type="EMBL" id="ADW67329.1"/>
    </source>
</evidence>